<evidence type="ECO:0000313" key="10">
    <source>
        <dbReference type="RefSeq" id="XP_038849957.1"/>
    </source>
</evidence>
<comment type="similarity">
    <text evidence="2">Belongs to the RELT family.</text>
</comment>
<evidence type="ECO:0000313" key="11">
    <source>
        <dbReference type="RefSeq" id="XP_038849959.1"/>
    </source>
</evidence>
<dbReference type="GO" id="GO:1900745">
    <property type="term" value="P:positive regulation of p38MAPK cascade"/>
    <property type="evidence" value="ECO:0007669"/>
    <property type="project" value="InterPro"/>
</dbReference>
<evidence type="ECO:0000256" key="6">
    <source>
        <dbReference type="ARBA" id="ARBA00023136"/>
    </source>
</evidence>
<feature type="compositionally biased region" description="Basic and acidic residues" evidence="7">
    <location>
        <begin position="604"/>
        <end position="634"/>
    </location>
</feature>
<dbReference type="InterPro" id="IPR022248">
    <property type="entry name" value="TNF_rcpt_RELT"/>
</dbReference>
<evidence type="ECO:0000256" key="1">
    <source>
        <dbReference type="ARBA" id="ARBA00004162"/>
    </source>
</evidence>
<dbReference type="GO" id="GO:0010811">
    <property type="term" value="P:positive regulation of cell-substrate adhesion"/>
    <property type="evidence" value="ECO:0007669"/>
    <property type="project" value="TreeGrafter"/>
</dbReference>
<gene>
    <name evidence="10 11" type="primary">rell2</name>
</gene>
<feature type="region of interest" description="Disordered" evidence="7">
    <location>
        <begin position="160"/>
        <end position="233"/>
    </location>
</feature>
<feature type="compositionally biased region" description="Basic residues" evidence="7">
    <location>
        <begin position="162"/>
        <end position="177"/>
    </location>
</feature>
<dbReference type="KEGG" id="snh:120048233"/>
<keyword evidence="9" id="KW-1185">Reference proteome</keyword>
<dbReference type="GO" id="GO:0005886">
    <property type="term" value="C:plasma membrane"/>
    <property type="evidence" value="ECO:0007669"/>
    <property type="project" value="UniProtKB-SubCell"/>
</dbReference>
<dbReference type="GeneID" id="120048233"/>
<dbReference type="Pfam" id="PF12606">
    <property type="entry name" value="RELT"/>
    <property type="match status" value="1"/>
</dbReference>
<dbReference type="OrthoDB" id="9353106at2759"/>
<evidence type="ECO:0000313" key="9">
    <source>
        <dbReference type="Proteomes" id="UP000808372"/>
    </source>
</evidence>
<feature type="region of interest" description="Disordered" evidence="7">
    <location>
        <begin position="301"/>
        <end position="321"/>
    </location>
</feature>
<proteinExistence type="inferred from homology"/>
<protein>
    <submittedName>
        <fullName evidence="10 11">RELT-like protein 2</fullName>
    </submittedName>
</protein>
<organism evidence="9 10">
    <name type="scientific">Salvelinus namaycush</name>
    <name type="common">Lake trout</name>
    <name type="synonym">Salmo namaycush</name>
    <dbReference type="NCBI Taxonomy" id="8040"/>
    <lineage>
        <taxon>Eukaryota</taxon>
        <taxon>Metazoa</taxon>
        <taxon>Chordata</taxon>
        <taxon>Craniata</taxon>
        <taxon>Vertebrata</taxon>
        <taxon>Euteleostomi</taxon>
        <taxon>Actinopterygii</taxon>
        <taxon>Neopterygii</taxon>
        <taxon>Teleostei</taxon>
        <taxon>Protacanthopterygii</taxon>
        <taxon>Salmoniformes</taxon>
        <taxon>Salmonidae</taxon>
        <taxon>Salmoninae</taxon>
        <taxon>Salvelinus</taxon>
    </lineage>
</organism>
<feature type="compositionally biased region" description="Polar residues" evidence="7">
    <location>
        <begin position="301"/>
        <end position="314"/>
    </location>
</feature>
<dbReference type="Proteomes" id="UP000808372">
    <property type="component" value="Chromosome 5"/>
</dbReference>
<keyword evidence="5 8" id="KW-1133">Transmembrane helix</keyword>
<reference evidence="10 11" key="1">
    <citation type="submission" date="2025-04" db="UniProtKB">
        <authorList>
            <consortium name="RefSeq"/>
        </authorList>
    </citation>
    <scope>IDENTIFICATION</scope>
    <source>
        <tissue evidence="10 11">White muscle</tissue>
    </source>
</reference>
<feature type="region of interest" description="Disordered" evidence="7">
    <location>
        <begin position="427"/>
        <end position="467"/>
    </location>
</feature>
<evidence type="ECO:0000256" key="7">
    <source>
        <dbReference type="SAM" id="MobiDB-lite"/>
    </source>
</evidence>
<keyword evidence="6 8" id="KW-0472">Membrane</keyword>
<evidence type="ECO:0000256" key="4">
    <source>
        <dbReference type="ARBA" id="ARBA00022692"/>
    </source>
</evidence>
<dbReference type="RefSeq" id="XP_038849957.1">
    <property type="nucleotide sequence ID" value="XM_038994029.1"/>
</dbReference>
<dbReference type="RefSeq" id="XP_038849959.1">
    <property type="nucleotide sequence ID" value="XM_038994031.1"/>
</dbReference>
<sequence length="643" mass="69951">MTDLEASTVGEPPPPYMIFLLVFFFFITGLLGFLVCHLLKKKGYRCRTGEEEDEDEEECEQKLGPDKNAWGQAASSDNLSYVTDDEEGDHQDTVEQILKCIIENEANMEAFKEMLGKQDICEHHDPTLLRKESLGGIPPHHHTVHSGAQLDHKSCTLCVQGRTKKARRRSRVPRTNKPRTPGERRESTVFAVGRFRVTHMDKKDQGSGDQLDQSEALDSEKGDEEDPQRKEGYNLRSMFKDVKTDSTNGVVPIAAKRKKSLVLFSPRRGSDPVGAKVPLSQPMVEEEPLFTAPVKTAPVQTSSPVKILSSQPSLDSGAPDDTDMAPVKMYPTRVTFVVSPTESPVPVTPNASPGGISPLTPPMQDSPTTPVQVTPMTPEILPLTQGSYNNPSLSALNVSLIPTPVQASPTSNLLNVSPDLSSRKVFPSPTPLNVSPTPSPIQVSPGLSSRKVFPSSSPLNVSPAPTPLNLSPASTPLMVSPTTLPRSILKNTTTFVKVDETSPTTKGPEDKVESLATVRADKVSPTAVPVKVCPTVDPMKVSPTSTSVKISPTSGGPLEDKLEVGSVTIVKASPDSQMEFSVVRTAEVMKEEEAEDPAVAQSPPEKRKDDEVEMEDIKDCRVSQEEGVSLEEKRRSVHSQHKW</sequence>
<keyword evidence="3" id="KW-1003">Cell membrane</keyword>
<dbReference type="AlphaFoldDB" id="A0A8U0QUW0"/>
<name>A0A8U0QUW0_SALNM</name>
<feature type="transmembrane region" description="Helical" evidence="8">
    <location>
        <begin position="16"/>
        <end position="39"/>
    </location>
</feature>
<dbReference type="InterPro" id="IPR042313">
    <property type="entry name" value="RELL2"/>
</dbReference>
<evidence type="ECO:0000256" key="2">
    <source>
        <dbReference type="ARBA" id="ARBA00008688"/>
    </source>
</evidence>
<feature type="region of interest" description="Disordered" evidence="7">
    <location>
        <begin position="49"/>
        <end position="73"/>
    </location>
</feature>
<feature type="region of interest" description="Disordered" evidence="7">
    <location>
        <begin position="587"/>
        <end position="643"/>
    </location>
</feature>
<accession>A0A8U0QUW0</accession>
<evidence type="ECO:0000256" key="5">
    <source>
        <dbReference type="ARBA" id="ARBA00022989"/>
    </source>
</evidence>
<feature type="compositionally biased region" description="Polar residues" evidence="7">
    <location>
        <begin position="431"/>
        <end position="447"/>
    </location>
</feature>
<evidence type="ECO:0000256" key="3">
    <source>
        <dbReference type="ARBA" id="ARBA00022475"/>
    </source>
</evidence>
<evidence type="ECO:0000256" key="8">
    <source>
        <dbReference type="SAM" id="Phobius"/>
    </source>
</evidence>
<feature type="compositionally biased region" description="Acidic residues" evidence="7">
    <location>
        <begin position="215"/>
        <end position="226"/>
    </location>
</feature>
<dbReference type="CTD" id="285613"/>
<comment type="subcellular location">
    <subcellularLocation>
        <location evidence="1">Cell membrane</location>
        <topology evidence="1">Single-pass membrane protein</topology>
    </subcellularLocation>
</comment>
<dbReference type="PANTHER" id="PTHR31481">
    <property type="entry name" value="RELT-LIKE PROTEIN 2 RELL2"/>
    <property type="match status" value="1"/>
</dbReference>
<dbReference type="PANTHER" id="PTHR31481:SF0">
    <property type="entry name" value="RELT-LIKE PROTEIN 2"/>
    <property type="match status" value="1"/>
</dbReference>
<feature type="compositionally biased region" description="Acidic residues" evidence="7">
    <location>
        <begin position="50"/>
        <end position="59"/>
    </location>
</feature>
<keyword evidence="4 8" id="KW-0812">Transmembrane</keyword>